<dbReference type="EMBL" id="KI912111">
    <property type="protein sequence ID" value="ETS82994.1"/>
    <property type="molecule type" value="Genomic_DNA"/>
</dbReference>
<dbReference type="RefSeq" id="XP_007831642.1">
    <property type="nucleotide sequence ID" value="XM_007833451.1"/>
</dbReference>
<dbReference type="AlphaFoldDB" id="W3XAD8"/>
<evidence type="ECO:0000313" key="5">
    <source>
        <dbReference type="EMBL" id="ETS82994.1"/>
    </source>
</evidence>
<dbReference type="eggNOG" id="ENOG502S2X0">
    <property type="taxonomic scope" value="Eukaryota"/>
</dbReference>
<dbReference type="OrthoDB" id="6486656at2759"/>
<evidence type="ECO:0000256" key="3">
    <source>
        <dbReference type="ARBA" id="ARBA00022842"/>
    </source>
</evidence>
<evidence type="ECO:0000313" key="6">
    <source>
        <dbReference type="Proteomes" id="UP000030651"/>
    </source>
</evidence>
<dbReference type="InParanoid" id="W3XAD8"/>
<dbReference type="GO" id="GO:0010333">
    <property type="term" value="F:terpene synthase activity"/>
    <property type="evidence" value="ECO:0007669"/>
    <property type="project" value="InterPro"/>
</dbReference>
<dbReference type="PANTHER" id="PTHR35201">
    <property type="entry name" value="TERPENE SYNTHASE"/>
    <property type="match status" value="1"/>
</dbReference>
<evidence type="ECO:0000256" key="4">
    <source>
        <dbReference type="RuleBase" id="RU366034"/>
    </source>
</evidence>
<dbReference type="Pfam" id="PF19086">
    <property type="entry name" value="Terpene_syn_C_2"/>
    <property type="match status" value="1"/>
</dbReference>
<dbReference type="EC" id="4.2.3.-" evidence="4"/>
<organism evidence="5 6">
    <name type="scientific">Pestalotiopsis fici (strain W106-1 / CGMCC3.15140)</name>
    <dbReference type="NCBI Taxonomy" id="1229662"/>
    <lineage>
        <taxon>Eukaryota</taxon>
        <taxon>Fungi</taxon>
        <taxon>Dikarya</taxon>
        <taxon>Ascomycota</taxon>
        <taxon>Pezizomycotina</taxon>
        <taxon>Sordariomycetes</taxon>
        <taxon>Xylariomycetidae</taxon>
        <taxon>Amphisphaeriales</taxon>
        <taxon>Sporocadaceae</taxon>
        <taxon>Pestalotiopsis</taxon>
    </lineage>
</organism>
<keyword evidence="4" id="KW-0479">Metal-binding</keyword>
<keyword evidence="3 4" id="KW-0460">Magnesium</keyword>
<dbReference type="GO" id="GO:0008299">
    <property type="term" value="P:isoprenoid biosynthetic process"/>
    <property type="evidence" value="ECO:0007669"/>
    <property type="project" value="UniProtKB-ARBA"/>
</dbReference>
<comment type="similarity">
    <text evidence="2 4">Belongs to the terpene synthase family.</text>
</comment>
<dbReference type="GO" id="GO:0046872">
    <property type="term" value="F:metal ion binding"/>
    <property type="evidence" value="ECO:0007669"/>
    <property type="project" value="UniProtKB-KW"/>
</dbReference>
<dbReference type="HOGENOM" id="CLU_042538_5_0_1"/>
<accession>W3XAD8</accession>
<dbReference type="Proteomes" id="UP000030651">
    <property type="component" value="Unassembled WGS sequence"/>
</dbReference>
<dbReference type="Gene3D" id="1.10.600.10">
    <property type="entry name" value="Farnesyl Diphosphate Synthase"/>
    <property type="match status" value="1"/>
</dbReference>
<dbReference type="InterPro" id="IPR034686">
    <property type="entry name" value="Terpene_cyclase-like_2"/>
</dbReference>
<dbReference type="SFLD" id="SFLDS00005">
    <property type="entry name" value="Isoprenoid_Synthase_Type_I"/>
    <property type="match status" value="1"/>
</dbReference>
<dbReference type="KEGG" id="pfy:PFICI_04870"/>
<name>W3XAD8_PESFW</name>
<protein>
    <recommendedName>
        <fullName evidence="4">Terpene synthase</fullName>
        <ecNumber evidence="4">4.2.3.-</ecNumber>
    </recommendedName>
</protein>
<dbReference type="OMA" id="REQATHT"/>
<keyword evidence="4" id="KW-0456">Lyase</keyword>
<comment type="cofactor">
    <cofactor evidence="1 4">
        <name>Mg(2+)</name>
        <dbReference type="ChEBI" id="CHEBI:18420"/>
    </cofactor>
</comment>
<dbReference type="SFLD" id="SFLDG01020">
    <property type="entry name" value="Terpene_Cyclase_Like_2"/>
    <property type="match status" value="1"/>
</dbReference>
<dbReference type="GeneID" id="19269883"/>
<sequence length="360" mass="42329">MTTTTTTYSSCEHEIVLRGSDSTQPAASFYFPRLLRNFDWNRGFNVHYEKARAESNSWLFSLHPFSKEGQKAFEGWDFPYLAAVSYYGGSYSTFRSICDITNVFFVIDEQTDAEPVDVVKERCEMAMDAILRPEEPRPDGECVIGEATRQCWKRAYPELPLVIIERFQRTWRAYLDSVIRQAENRSRQRILHPEEYLRERVDNIGIWPSVAIGEQCLGLQIPHECMEHPYLEDMRTWCSELVTLQNDLFSYRKERLADDCDYNAITTVIHHLGLDLQEAVRWVEERHEATLQKFLKTREKVIHHDGYPSYGADLDTQIAQYTGVLADWIRGNYEWSWYTKRYWSSEMAQKARQTRIVPLL</sequence>
<gene>
    <name evidence="5" type="ORF">PFICI_04870</name>
</gene>
<dbReference type="PANTHER" id="PTHR35201:SF4">
    <property type="entry name" value="BETA-PINACENE SYNTHASE-RELATED"/>
    <property type="match status" value="1"/>
</dbReference>
<evidence type="ECO:0000256" key="2">
    <source>
        <dbReference type="ARBA" id="ARBA00006333"/>
    </source>
</evidence>
<dbReference type="SUPFAM" id="SSF48576">
    <property type="entry name" value="Terpenoid synthases"/>
    <property type="match status" value="1"/>
</dbReference>
<reference evidence="6" key="1">
    <citation type="journal article" date="2015" name="BMC Genomics">
        <title>Genomic and transcriptomic analysis of the endophytic fungus Pestalotiopsis fici reveals its lifestyle and high potential for synthesis of natural products.</title>
        <authorList>
            <person name="Wang X."/>
            <person name="Zhang X."/>
            <person name="Liu L."/>
            <person name="Xiang M."/>
            <person name="Wang W."/>
            <person name="Sun X."/>
            <person name="Che Y."/>
            <person name="Guo L."/>
            <person name="Liu G."/>
            <person name="Guo L."/>
            <person name="Wang C."/>
            <person name="Yin W.B."/>
            <person name="Stadler M."/>
            <person name="Zhang X."/>
            <person name="Liu X."/>
        </authorList>
    </citation>
    <scope>NUCLEOTIDE SEQUENCE [LARGE SCALE GENOMIC DNA]</scope>
    <source>
        <strain evidence="6">W106-1 / CGMCC3.15140</strain>
    </source>
</reference>
<keyword evidence="6" id="KW-1185">Reference proteome</keyword>
<proteinExistence type="inferred from homology"/>
<dbReference type="InterPro" id="IPR008949">
    <property type="entry name" value="Isoprenoid_synthase_dom_sf"/>
</dbReference>
<evidence type="ECO:0000256" key="1">
    <source>
        <dbReference type="ARBA" id="ARBA00001946"/>
    </source>
</evidence>